<sequence length="122" mass="13532">MHSSVLHDASSLRDLISTRTDISYVPQETQMIPDNLQTLTNALCYVYPQAVSIRAPFYYGDMVCSRANYFLSADSHVGTEEDWIPSCDVGSGTPAVILEAGSQRLEEAVGLPVIFFYCRYLA</sequence>
<dbReference type="Proteomes" id="UP001175226">
    <property type="component" value="Unassembled WGS sequence"/>
</dbReference>
<gene>
    <name evidence="1" type="ORF">EV421DRAFT_348968</name>
</gene>
<dbReference type="AlphaFoldDB" id="A0AA39IVU4"/>
<dbReference type="InterPro" id="IPR036397">
    <property type="entry name" value="RNaseH_sf"/>
</dbReference>
<dbReference type="EMBL" id="JAUEPT010000170">
    <property type="protein sequence ID" value="KAK0430119.1"/>
    <property type="molecule type" value="Genomic_DNA"/>
</dbReference>
<dbReference type="GO" id="GO:0003676">
    <property type="term" value="F:nucleic acid binding"/>
    <property type="evidence" value="ECO:0007669"/>
    <property type="project" value="InterPro"/>
</dbReference>
<dbReference type="Gene3D" id="3.30.420.10">
    <property type="entry name" value="Ribonuclease H-like superfamily/Ribonuclease H"/>
    <property type="match status" value="1"/>
</dbReference>
<keyword evidence="2" id="KW-1185">Reference proteome</keyword>
<organism evidence="1 2">
    <name type="scientific">Armillaria borealis</name>
    <dbReference type="NCBI Taxonomy" id="47425"/>
    <lineage>
        <taxon>Eukaryota</taxon>
        <taxon>Fungi</taxon>
        <taxon>Dikarya</taxon>
        <taxon>Basidiomycota</taxon>
        <taxon>Agaricomycotina</taxon>
        <taxon>Agaricomycetes</taxon>
        <taxon>Agaricomycetidae</taxon>
        <taxon>Agaricales</taxon>
        <taxon>Marasmiineae</taxon>
        <taxon>Physalacriaceae</taxon>
        <taxon>Armillaria</taxon>
    </lineage>
</organism>
<proteinExistence type="predicted"/>
<evidence type="ECO:0000313" key="2">
    <source>
        <dbReference type="Proteomes" id="UP001175226"/>
    </source>
</evidence>
<comment type="caution">
    <text evidence="1">The sequence shown here is derived from an EMBL/GenBank/DDBJ whole genome shotgun (WGS) entry which is preliminary data.</text>
</comment>
<accession>A0AA39IVU4</accession>
<evidence type="ECO:0000313" key="1">
    <source>
        <dbReference type="EMBL" id="KAK0430119.1"/>
    </source>
</evidence>
<reference evidence="1" key="1">
    <citation type="submission" date="2023-06" db="EMBL/GenBank/DDBJ databases">
        <authorList>
            <consortium name="Lawrence Berkeley National Laboratory"/>
            <person name="Ahrendt S."/>
            <person name="Sahu N."/>
            <person name="Indic B."/>
            <person name="Wong-Bajracharya J."/>
            <person name="Merenyi Z."/>
            <person name="Ke H.-M."/>
            <person name="Monk M."/>
            <person name="Kocsube S."/>
            <person name="Drula E."/>
            <person name="Lipzen A."/>
            <person name="Balint B."/>
            <person name="Henrissat B."/>
            <person name="Andreopoulos B."/>
            <person name="Martin F.M."/>
            <person name="Harder C.B."/>
            <person name="Rigling D."/>
            <person name="Ford K.L."/>
            <person name="Foster G.D."/>
            <person name="Pangilinan J."/>
            <person name="Papanicolaou A."/>
            <person name="Barry K."/>
            <person name="LaButti K."/>
            <person name="Viragh M."/>
            <person name="Koriabine M."/>
            <person name="Yan M."/>
            <person name="Riley R."/>
            <person name="Champramary S."/>
            <person name="Plett K.L."/>
            <person name="Tsai I.J."/>
            <person name="Slot J."/>
            <person name="Sipos G."/>
            <person name="Plett J."/>
            <person name="Nagy L.G."/>
            <person name="Grigoriev I.V."/>
        </authorList>
    </citation>
    <scope>NUCLEOTIDE SEQUENCE</scope>
    <source>
        <strain evidence="1">FPL87.14</strain>
    </source>
</reference>
<name>A0AA39IVU4_9AGAR</name>
<protein>
    <submittedName>
        <fullName evidence="1">Uncharacterized protein</fullName>
    </submittedName>
</protein>